<sequence>MTFAGWAAEPQRVTSAEQPFIPSLGTCVAPRPPRARMNALTLPPSWVSHSHAPTAAPLQLASSDDIKSSPEFDQICKCHAGAKVDVCLRSLRRRDRAERPEPHQRGLWLGGRGVGGGLAPLCSFLPPPQGARHSVYHCHAKPDDAAACAANDVFEQGGGLPRHAENPHAGKAYLHRQIHTGAHISMTPGGFDTFGRY</sequence>
<name>A0A2U9CIN0_SCOMX</name>
<evidence type="ECO:0000313" key="1">
    <source>
        <dbReference type="EMBL" id="AWP16444.1"/>
    </source>
</evidence>
<organism evidence="1 2">
    <name type="scientific">Scophthalmus maximus</name>
    <name type="common">Turbot</name>
    <name type="synonym">Psetta maxima</name>
    <dbReference type="NCBI Taxonomy" id="52904"/>
    <lineage>
        <taxon>Eukaryota</taxon>
        <taxon>Metazoa</taxon>
        <taxon>Chordata</taxon>
        <taxon>Craniata</taxon>
        <taxon>Vertebrata</taxon>
        <taxon>Euteleostomi</taxon>
        <taxon>Actinopterygii</taxon>
        <taxon>Neopterygii</taxon>
        <taxon>Teleostei</taxon>
        <taxon>Neoteleostei</taxon>
        <taxon>Acanthomorphata</taxon>
        <taxon>Carangaria</taxon>
        <taxon>Pleuronectiformes</taxon>
        <taxon>Pleuronectoidei</taxon>
        <taxon>Scophthalmidae</taxon>
        <taxon>Scophthalmus</taxon>
    </lineage>
</organism>
<dbReference type="EMBL" id="CP026259">
    <property type="protein sequence ID" value="AWP16444.1"/>
    <property type="molecule type" value="Genomic_DNA"/>
</dbReference>
<keyword evidence="2" id="KW-1185">Reference proteome</keyword>
<dbReference type="AlphaFoldDB" id="A0A2U9CIN0"/>
<reference evidence="1 2" key="1">
    <citation type="submission" date="2017-12" db="EMBL/GenBank/DDBJ databases">
        <title>Integrating genomic resources of turbot (Scophthalmus maximus) in depth evaluation of genetic and physical mapping variation across individuals.</title>
        <authorList>
            <person name="Martinez P."/>
        </authorList>
    </citation>
    <scope>NUCLEOTIDE SEQUENCE [LARGE SCALE GENOMIC DNA]</scope>
</reference>
<proteinExistence type="predicted"/>
<protein>
    <submittedName>
        <fullName evidence="1">Uncharacterized protein</fullName>
    </submittedName>
</protein>
<gene>
    <name evidence="1" type="ORF">SMAX5B_000468</name>
</gene>
<dbReference type="Proteomes" id="UP000246464">
    <property type="component" value="Chromosome 17"/>
</dbReference>
<accession>A0A2U9CIN0</accession>
<evidence type="ECO:0000313" key="2">
    <source>
        <dbReference type="Proteomes" id="UP000246464"/>
    </source>
</evidence>